<evidence type="ECO:0000259" key="8">
    <source>
        <dbReference type="Pfam" id="PF01794"/>
    </source>
</evidence>
<gene>
    <name evidence="11" type="ORF">THRCLA_09130</name>
</gene>
<dbReference type="InterPro" id="IPR039261">
    <property type="entry name" value="FNR_nucleotide-bd"/>
</dbReference>
<feature type="coiled-coil region" evidence="6">
    <location>
        <begin position="26"/>
        <end position="96"/>
    </location>
</feature>
<dbReference type="Pfam" id="PF01794">
    <property type="entry name" value="Ferric_reduct"/>
    <property type="match status" value="1"/>
</dbReference>
<sequence>MRTVLDPLERKRRKRLYNRKKQQLYRQNAIDEIKCLQEEAYRLEISLREALRNHCPPTCLPWRDVAIALADEQQLSQAKQQTLQEKKEKNEKLLASMVAWVNLQRGLGQSVPYPTHSWRNVTLMASPDTRKHGFDWISQQVLYNTDRMLYKFKFDTNATKAREEFIVDSESENCLEYIWIYHKAFKNTMSAHCDYVRTRLTRWLGGGLWSQNGCLQLLDTKLVGEIDPKMMYIQSNGYSKASSHYMLYRECTVSKDRVVFVGQNFHDDELFPTPSWMCNRTFWVVLDRIDENTILQRMILQRSQHFTKDGFVSLEEEAKLWGYNLDHKSNKVINFQHNLTQLQKNIHTNAWGTFPIALKALTNGSHSCFQVSVPSSASASWVAIAIASSGSMVTSPVGNSVIYDTSAQKPQLYEIQTYKKDGTMLAKDQSPIVIHSASTSNGAVAFTFERANAVVIASDVAITPDAYSIINWAYGTSKWPSMHEARGSSKVGIKTAVETSSLCDLPAFQSMVLTTLGNGPMQIKSLTDGTNTCFEVNIPASASASWMAISIASSSKMVTNPIGNTVLYDNTAKAPQLYEIQTYKKDGTVLAKNQSTLTIKAASSTNGALAFTFMRSNKVMIASDVAIMPDAYNTINWAYGSSKWPSMHEGRGSANVVIKTFSASTNGSLPNLPNVDNSDDSQRIITYTEVITAAAFLLIIILGLIVTHVGQWHILNHSTVCLPPKKNSWYSGIQQSLADIKLGECIVFIIYLIALCAVSFSVHLKFSTALPLQSFVLVSGHLGLVNLMLILLPVARGRHWELFFGISHERILKFHRALGRVFILLVTIHLVLCLYKGGSVLYNKPYGTQQAVPLYGFIAFIAFASMGLMAFGPIRRKCYEVFYYYHRFTAIVGIVFAVLHAPSIFIAMVFPVAVYVINSLWRFGSLFNSHHGTLTTHSDGTTIITLASTQKTQKWAQTMNPCAFFFVNVPCVSRVEWHPFSAIANAEGTSISFCTKAQYNNGFVDKLHFKAQSGRHIDPSSSVDVQVRLEGPYGKSSVLLFQYDICVLVAGGIGITPMLNIINQMRQNQSKPLQKLVLHWIVREPKDLLCADPLMYPLPVHVETHFVVTKAQASGGIINMAGESVAYTSVKPVMDEIINRERFPRRRVCILSCGPAGLVRDVQIQADV</sequence>
<evidence type="ECO:0000256" key="3">
    <source>
        <dbReference type="ARBA" id="ARBA00022989"/>
    </source>
</evidence>
<dbReference type="Proteomes" id="UP000243217">
    <property type="component" value="Unassembled WGS sequence"/>
</dbReference>
<proteinExistence type="predicted"/>
<evidence type="ECO:0000313" key="12">
    <source>
        <dbReference type="Proteomes" id="UP000243217"/>
    </source>
</evidence>
<comment type="subcellular location">
    <subcellularLocation>
        <location evidence="1">Membrane</location>
        <topology evidence="1">Multi-pass membrane protein</topology>
    </subcellularLocation>
</comment>
<dbReference type="PANTHER" id="PTHR11972">
    <property type="entry name" value="NADPH OXIDASE"/>
    <property type="match status" value="1"/>
</dbReference>
<keyword evidence="3 7" id="KW-1133">Transmembrane helix</keyword>
<feature type="transmembrane region" description="Helical" evidence="7">
    <location>
        <begin position="776"/>
        <end position="796"/>
    </location>
</feature>
<name>A0A1V9YZ12_9STRA</name>
<feature type="transmembrane region" description="Helical" evidence="7">
    <location>
        <begin position="684"/>
        <end position="706"/>
    </location>
</feature>
<feature type="transmembrane region" description="Helical" evidence="7">
    <location>
        <begin position="817"/>
        <end position="842"/>
    </location>
</feature>
<evidence type="ECO:0000256" key="1">
    <source>
        <dbReference type="ARBA" id="ARBA00004141"/>
    </source>
</evidence>
<evidence type="ECO:0000259" key="9">
    <source>
        <dbReference type="Pfam" id="PF08022"/>
    </source>
</evidence>
<dbReference type="Pfam" id="PF08022">
    <property type="entry name" value="FAD_binding_8"/>
    <property type="match status" value="1"/>
</dbReference>
<organism evidence="11 12">
    <name type="scientific">Thraustotheca clavata</name>
    <dbReference type="NCBI Taxonomy" id="74557"/>
    <lineage>
        <taxon>Eukaryota</taxon>
        <taxon>Sar</taxon>
        <taxon>Stramenopiles</taxon>
        <taxon>Oomycota</taxon>
        <taxon>Saprolegniomycetes</taxon>
        <taxon>Saprolegniales</taxon>
        <taxon>Achlyaceae</taxon>
        <taxon>Thraustotheca</taxon>
    </lineage>
</organism>
<dbReference type="EMBL" id="JNBS01002468">
    <property type="protein sequence ID" value="OQR90986.1"/>
    <property type="molecule type" value="Genomic_DNA"/>
</dbReference>
<evidence type="ECO:0000256" key="4">
    <source>
        <dbReference type="ARBA" id="ARBA00023002"/>
    </source>
</evidence>
<keyword evidence="4" id="KW-0560">Oxidoreductase</keyword>
<protein>
    <submittedName>
        <fullName evidence="11">Transmembrane protein</fullName>
    </submittedName>
</protein>
<feature type="transmembrane region" description="Helical" evidence="7">
    <location>
        <begin position="854"/>
        <end position="872"/>
    </location>
</feature>
<feature type="domain" description="FAD-binding 8" evidence="9">
    <location>
        <begin position="950"/>
        <end position="1037"/>
    </location>
</feature>
<dbReference type="Pfam" id="PF08030">
    <property type="entry name" value="NAD_binding_6"/>
    <property type="match status" value="1"/>
</dbReference>
<feature type="transmembrane region" description="Helical" evidence="7">
    <location>
        <begin position="884"/>
        <end position="917"/>
    </location>
</feature>
<dbReference type="PANTHER" id="PTHR11972:SF69">
    <property type="entry name" value="FERRIC REDUCTION OXIDASE 6-RELATED"/>
    <property type="match status" value="1"/>
</dbReference>
<dbReference type="STRING" id="74557.A0A1V9YZ12"/>
<dbReference type="OrthoDB" id="48134at2759"/>
<dbReference type="GO" id="GO:0005886">
    <property type="term" value="C:plasma membrane"/>
    <property type="evidence" value="ECO:0007669"/>
    <property type="project" value="TreeGrafter"/>
</dbReference>
<feature type="transmembrane region" description="Helical" evidence="7">
    <location>
        <begin position="745"/>
        <end position="764"/>
    </location>
</feature>
<evidence type="ECO:0000256" key="7">
    <source>
        <dbReference type="SAM" id="Phobius"/>
    </source>
</evidence>
<evidence type="ECO:0000313" key="11">
    <source>
        <dbReference type="EMBL" id="OQR90986.1"/>
    </source>
</evidence>
<keyword evidence="5 7" id="KW-0472">Membrane</keyword>
<dbReference type="InterPro" id="IPR013130">
    <property type="entry name" value="Fe3_Rdtase_TM_dom"/>
</dbReference>
<dbReference type="SFLD" id="SFLDG01168">
    <property type="entry name" value="Ferric_reductase_subgroup_(FRE"/>
    <property type="match status" value="1"/>
</dbReference>
<dbReference type="InterPro" id="IPR013121">
    <property type="entry name" value="Fe_red_NAD-bd_6"/>
</dbReference>
<dbReference type="GO" id="GO:0016491">
    <property type="term" value="F:oxidoreductase activity"/>
    <property type="evidence" value="ECO:0007669"/>
    <property type="project" value="UniProtKB-KW"/>
</dbReference>
<keyword evidence="12" id="KW-1185">Reference proteome</keyword>
<dbReference type="Gene3D" id="3.40.50.80">
    <property type="entry name" value="Nucleotide-binding domain of ferredoxin-NADP reductase (FNR) module"/>
    <property type="match status" value="1"/>
</dbReference>
<evidence type="ECO:0000256" key="5">
    <source>
        <dbReference type="ARBA" id="ARBA00023136"/>
    </source>
</evidence>
<evidence type="ECO:0000259" key="10">
    <source>
        <dbReference type="Pfam" id="PF08030"/>
    </source>
</evidence>
<dbReference type="SFLD" id="SFLDS00052">
    <property type="entry name" value="Ferric_Reductase_Domain"/>
    <property type="match status" value="1"/>
</dbReference>
<feature type="domain" description="Ferric reductase NAD binding" evidence="10">
    <location>
        <begin position="1043"/>
        <end position="1163"/>
    </location>
</feature>
<reference evidence="11 12" key="1">
    <citation type="journal article" date="2014" name="Genome Biol. Evol.">
        <title>The secreted proteins of Achlya hypogyna and Thraustotheca clavata identify the ancestral oomycete secretome and reveal gene acquisitions by horizontal gene transfer.</title>
        <authorList>
            <person name="Misner I."/>
            <person name="Blouin N."/>
            <person name="Leonard G."/>
            <person name="Richards T.A."/>
            <person name="Lane C.E."/>
        </authorList>
    </citation>
    <scope>NUCLEOTIDE SEQUENCE [LARGE SCALE GENOMIC DNA]</scope>
    <source>
        <strain evidence="11 12">ATCC 34112</strain>
    </source>
</reference>
<keyword evidence="6" id="KW-0175">Coiled coil</keyword>
<accession>A0A1V9YZ12</accession>
<dbReference type="CDD" id="cd06186">
    <property type="entry name" value="NOX_Duox_like_FAD_NADP"/>
    <property type="match status" value="1"/>
</dbReference>
<comment type="caution">
    <text evidence="11">The sequence shown here is derived from an EMBL/GenBank/DDBJ whole genome shotgun (WGS) entry which is preliminary data.</text>
</comment>
<feature type="domain" description="Ferric oxidoreductase" evidence="8">
    <location>
        <begin position="780"/>
        <end position="896"/>
    </location>
</feature>
<dbReference type="AlphaFoldDB" id="A0A1V9YZ12"/>
<feature type="transmembrane region" description="Helical" evidence="7">
    <location>
        <begin position="1040"/>
        <end position="1062"/>
    </location>
</feature>
<keyword evidence="2 7" id="KW-0812">Transmembrane</keyword>
<evidence type="ECO:0000256" key="6">
    <source>
        <dbReference type="SAM" id="Coils"/>
    </source>
</evidence>
<dbReference type="SUPFAM" id="SSF52343">
    <property type="entry name" value="Ferredoxin reductase-like, C-terminal NADP-linked domain"/>
    <property type="match status" value="1"/>
</dbReference>
<evidence type="ECO:0000256" key="2">
    <source>
        <dbReference type="ARBA" id="ARBA00022692"/>
    </source>
</evidence>
<dbReference type="InterPro" id="IPR050369">
    <property type="entry name" value="RBOH/FRE"/>
</dbReference>
<dbReference type="InterPro" id="IPR013112">
    <property type="entry name" value="FAD-bd_8"/>
</dbReference>